<keyword evidence="2" id="KW-1185">Reference proteome</keyword>
<gene>
    <name evidence="1" type="ORF">HZH68_002145</name>
</gene>
<evidence type="ECO:0000313" key="1">
    <source>
        <dbReference type="EMBL" id="KAF7413656.1"/>
    </source>
</evidence>
<dbReference type="EMBL" id="JACSDZ010000002">
    <property type="protein sequence ID" value="KAF7413656.1"/>
    <property type="molecule type" value="Genomic_DNA"/>
</dbReference>
<accession>A0A834L0C9</accession>
<organism evidence="1 2">
    <name type="scientific">Vespula germanica</name>
    <name type="common">German yellow jacket</name>
    <name type="synonym">Paravespula germanica</name>
    <dbReference type="NCBI Taxonomy" id="30212"/>
    <lineage>
        <taxon>Eukaryota</taxon>
        <taxon>Metazoa</taxon>
        <taxon>Ecdysozoa</taxon>
        <taxon>Arthropoda</taxon>
        <taxon>Hexapoda</taxon>
        <taxon>Insecta</taxon>
        <taxon>Pterygota</taxon>
        <taxon>Neoptera</taxon>
        <taxon>Endopterygota</taxon>
        <taxon>Hymenoptera</taxon>
        <taxon>Apocrita</taxon>
        <taxon>Aculeata</taxon>
        <taxon>Vespoidea</taxon>
        <taxon>Vespidae</taxon>
        <taxon>Vespinae</taxon>
        <taxon>Vespula</taxon>
    </lineage>
</organism>
<comment type="caution">
    <text evidence="1">The sequence shown here is derived from an EMBL/GenBank/DDBJ whole genome shotgun (WGS) entry which is preliminary data.</text>
</comment>
<proteinExistence type="predicted"/>
<evidence type="ECO:0000313" key="2">
    <source>
        <dbReference type="Proteomes" id="UP000617340"/>
    </source>
</evidence>
<dbReference type="AlphaFoldDB" id="A0A834L0C9"/>
<sequence length="86" mass="9907">MVKNLKKLDLKVNETTTKKTTLTRTKDKMAYIDKQMKELHQEVCRSVPKKKSNTGKVQKQANKKMIRSVMPVQTDATATLVEQMQI</sequence>
<dbReference type="Proteomes" id="UP000617340">
    <property type="component" value="Unassembled WGS sequence"/>
</dbReference>
<protein>
    <submittedName>
        <fullName evidence="1">Uncharacterized protein</fullName>
    </submittedName>
</protein>
<name>A0A834L0C9_VESGE</name>
<reference evidence="1" key="1">
    <citation type="journal article" date="2020" name="G3 (Bethesda)">
        <title>High-Quality Assemblies for Three Invasive Social Wasps from the &lt;i&gt;Vespula&lt;/i&gt; Genus.</title>
        <authorList>
            <person name="Harrop T.W.R."/>
            <person name="Guhlin J."/>
            <person name="McLaughlin G.M."/>
            <person name="Permina E."/>
            <person name="Stockwell P."/>
            <person name="Gilligan J."/>
            <person name="Le Lec M.F."/>
            <person name="Gruber M.A.M."/>
            <person name="Quinn O."/>
            <person name="Lovegrove M."/>
            <person name="Duncan E.J."/>
            <person name="Remnant E.J."/>
            <person name="Van Eeckhoven J."/>
            <person name="Graham B."/>
            <person name="Knapp R.A."/>
            <person name="Langford K.W."/>
            <person name="Kronenberg Z."/>
            <person name="Press M.O."/>
            <person name="Eacker S.M."/>
            <person name="Wilson-Rankin E.E."/>
            <person name="Purcell J."/>
            <person name="Lester P.J."/>
            <person name="Dearden P.K."/>
        </authorList>
    </citation>
    <scope>NUCLEOTIDE SEQUENCE</scope>
    <source>
        <strain evidence="1">Linc-1</strain>
    </source>
</reference>